<evidence type="ECO:0000256" key="5">
    <source>
        <dbReference type="ARBA" id="ARBA00023136"/>
    </source>
</evidence>
<dbReference type="GO" id="GO:0022857">
    <property type="term" value="F:transmembrane transporter activity"/>
    <property type="evidence" value="ECO:0007669"/>
    <property type="project" value="InterPro"/>
</dbReference>
<dbReference type="InterPro" id="IPR053160">
    <property type="entry name" value="MFS_DHA3_Transporter"/>
</dbReference>
<dbReference type="InterPro" id="IPR020846">
    <property type="entry name" value="MFS_dom"/>
</dbReference>
<keyword evidence="3 6" id="KW-0812">Transmembrane</keyword>
<keyword evidence="5 6" id="KW-0472">Membrane</keyword>
<evidence type="ECO:0000256" key="2">
    <source>
        <dbReference type="ARBA" id="ARBA00022448"/>
    </source>
</evidence>
<feature type="transmembrane region" description="Helical" evidence="6">
    <location>
        <begin position="12"/>
        <end position="30"/>
    </location>
</feature>
<feature type="transmembrane region" description="Helical" evidence="6">
    <location>
        <begin position="100"/>
        <end position="120"/>
    </location>
</feature>
<proteinExistence type="predicted"/>
<evidence type="ECO:0000256" key="6">
    <source>
        <dbReference type="SAM" id="Phobius"/>
    </source>
</evidence>
<comment type="caution">
    <text evidence="8">The sequence shown here is derived from an EMBL/GenBank/DDBJ whole genome shotgun (WGS) entry which is preliminary data.</text>
</comment>
<feature type="transmembrane region" description="Helical" evidence="6">
    <location>
        <begin position="263"/>
        <end position="286"/>
    </location>
</feature>
<dbReference type="Proteomes" id="UP000250369">
    <property type="component" value="Unassembled WGS sequence"/>
</dbReference>
<evidence type="ECO:0000313" key="8">
    <source>
        <dbReference type="EMBL" id="RAV08652.1"/>
    </source>
</evidence>
<reference evidence="8 9" key="1">
    <citation type="journal article" date="2009" name="Int. J. Syst. Evol. Microbiol.">
        <title>Paenibacillus contaminans sp. nov., isolated from a contaminated laboratory plate.</title>
        <authorList>
            <person name="Chou J.H."/>
            <person name="Lee J.H."/>
            <person name="Lin M.C."/>
            <person name="Chang P.S."/>
            <person name="Arun A.B."/>
            <person name="Young C.C."/>
            <person name="Chen W.M."/>
        </authorList>
    </citation>
    <scope>NUCLEOTIDE SEQUENCE [LARGE SCALE GENOMIC DNA]</scope>
    <source>
        <strain evidence="8 9">CKOBP-6</strain>
    </source>
</reference>
<dbReference type="EMBL" id="QMFB01000057">
    <property type="protein sequence ID" value="RAV08652.1"/>
    <property type="molecule type" value="Genomic_DNA"/>
</dbReference>
<feature type="transmembrane region" description="Helical" evidence="6">
    <location>
        <begin position="225"/>
        <end position="243"/>
    </location>
</feature>
<evidence type="ECO:0000313" key="9">
    <source>
        <dbReference type="Proteomes" id="UP000250369"/>
    </source>
</evidence>
<feature type="transmembrane region" description="Helical" evidence="6">
    <location>
        <begin position="73"/>
        <end position="94"/>
    </location>
</feature>
<keyword evidence="4 6" id="KW-1133">Transmembrane helix</keyword>
<dbReference type="SUPFAM" id="SSF103473">
    <property type="entry name" value="MFS general substrate transporter"/>
    <property type="match status" value="1"/>
</dbReference>
<feature type="transmembrane region" description="Helical" evidence="6">
    <location>
        <begin position="171"/>
        <end position="189"/>
    </location>
</feature>
<dbReference type="Gene3D" id="1.20.1250.20">
    <property type="entry name" value="MFS general substrate transporter like domains"/>
    <property type="match status" value="1"/>
</dbReference>
<comment type="subcellular location">
    <subcellularLocation>
        <location evidence="1">Cell membrane</location>
        <topology evidence="1">Multi-pass membrane protein</topology>
    </subcellularLocation>
</comment>
<sequence>MRFSASQLFLTMRFVASLAGATMFTTYSVYYITALGLDPLQLVFVGTVLELTVLVFEGVTGVVADTYSRRRSIIAGMFILGFGFILEGSILGLASLSSVISLFVWVLIAQFFYGFGHTFISGADTAWIVDEVGEEHAGKLFMRAKSMSLLATLAGIALSVGLSALAPNLPYLIGGAMYAGLGVYLLLFMKETNFVPAERAEGSSHLQSMKSTWLSGMRTVRRQPVLLMVLVVTVFSGAASEGYDRLWQAHLIDGIGFPPYASFPMGVWFGIIAVISTFVSLLTVHFAEKRLDMSNERVVFLGMLILTGARIAAIVSFAFAPNFGWALCSVLVLGVIGALSGPIFDTWLNLNIESKSRATVLSMMSQSDALGQTAGGPLVGWVGSRHSLRASLVVAAALLTPILGVFGTVLRRRKGGGVFGTVLRRRKGG</sequence>
<dbReference type="InterPro" id="IPR036259">
    <property type="entry name" value="MFS_trans_sf"/>
</dbReference>
<feature type="transmembrane region" description="Helical" evidence="6">
    <location>
        <begin position="324"/>
        <end position="348"/>
    </location>
</feature>
<dbReference type="PROSITE" id="PS50850">
    <property type="entry name" value="MFS"/>
    <property type="match status" value="1"/>
</dbReference>
<dbReference type="OrthoDB" id="9816124at2"/>
<dbReference type="PANTHER" id="PTHR23530">
    <property type="entry name" value="TRANSPORT PROTEIN-RELATED"/>
    <property type="match status" value="1"/>
</dbReference>
<dbReference type="GO" id="GO:0005886">
    <property type="term" value="C:plasma membrane"/>
    <property type="evidence" value="ECO:0007669"/>
    <property type="project" value="UniProtKB-SubCell"/>
</dbReference>
<accession>A0A329LNH4</accession>
<feature type="transmembrane region" description="Helical" evidence="6">
    <location>
        <begin position="298"/>
        <end position="318"/>
    </location>
</feature>
<dbReference type="InterPro" id="IPR011701">
    <property type="entry name" value="MFS"/>
</dbReference>
<organism evidence="8 9">
    <name type="scientific">Paenibacillus contaminans</name>
    <dbReference type="NCBI Taxonomy" id="450362"/>
    <lineage>
        <taxon>Bacteria</taxon>
        <taxon>Bacillati</taxon>
        <taxon>Bacillota</taxon>
        <taxon>Bacilli</taxon>
        <taxon>Bacillales</taxon>
        <taxon>Paenibacillaceae</taxon>
        <taxon>Paenibacillus</taxon>
    </lineage>
</organism>
<evidence type="ECO:0000259" key="7">
    <source>
        <dbReference type="PROSITE" id="PS50850"/>
    </source>
</evidence>
<evidence type="ECO:0000256" key="3">
    <source>
        <dbReference type="ARBA" id="ARBA00022692"/>
    </source>
</evidence>
<keyword evidence="9" id="KW-1185">Reference proteome</keyword>
<feature type="domain" description="Major facilitator superfamily (MFS) profile" evidence="7">
    <location>
        <begin position="5"/>
        <end position="413"/>
    </location>
</feature>
<name>A0A329LNH4_9BACL</name>
<feature type="transmembrane region" description="Helical" evidence="6">
    <location>
        <begin position="42"/>
        <end position="64"/>
    </location>
</feature>
<feature type="transmembrane region" description="Helical" evidence="6">
    <location>
        <begin position="388"/>
        <end position="410"/>
    </location>
</feature>
<keyword evidence="2" id="KW-0813">Transport</keyword>
<dbReference type="AlphaFoldDB" id="A0A329LNH4"/>
<protein>
    <submittedName>
        <fullName evidence="8">MFS transporter</fullName>
    </submittedName>
</protein>
<evidence type="ECO:0000256" key="1">
    <source>
        <dbReference type="ARBA" id="ARBA00004651"/>
    </source>
</evidence>
<dbReference type="Pfam" id="PF07690">
    <property type="entry name" value="MFS_1"/>
    <property type="match status" value="1"/>
</dbReference>
<feature type="transmembrane region" description="Helical" evidence="6">
    <location>
        <begin position="147"/>
        <end position="165"/>
    </location>
</feature>
<dbReference type="PANTHER" id="PTHR23530:SF1">
    <property type="entry name" value="PERMEASE, MAJOR FACILITATOR SUPERFAMILY-RELATED"/>
    <property type="match status" value="1"/>
</dbReference>
<evidence type="ECO:0000256" key="4">
    <source>
        <dbReference type="ARBA" id="ARBA00022989"/>
    </source>
</evidence>
<gene>
    <name evidence="8" type="ORF">DQG23_40810</name>
</gene>